<proteinExistence type="predicted"/>
<dbReference type="STRING" id="1237149.C900_02272"/>
<evidence type="ECO:0000313" key="2">
    <source>
        <dbReference type="Proteomes" id="UP000011135"/>
    </source>
</evidence>
<gene>
    <name evidence="1" type="ORF">C900_02272</name>
</gene>
<protein>
    <submittedName>
        <fullName evidence="1">Uncharacterized protein</fullName>
    </submittedName>
</protein>
<name>L8JWV4_9BACT</name>
<reference evidence="1 2" key="1">
    <citation type="submission" date="2012-12" db="EMBL/GenBank/DDBJ databases">
        <title>Genome assembly of Fulvivirga imtechensis AK7.</title>
        <authorList>
            <person name="Nupur N."/>
            <person name="Khatri I."/>
            <person name="Kumar R."/>
            <person name="Subramanian S."/>
            <person name="Pinnaka A."/>
        </authorList>
    </citation>
    <scope>NUCLEOTIDE SEQUENCE [LARGE SCALE GENOMIC DNA]</scope>
    <source>
        <strain evidence="1 2">AK7</strain>
    </source>
</reference>
<sequence length="214" mass="22867">MDQLIQTLLRELTMHDPAAAARLRNIITQNMTPLALLRALYELLTSGVIDRNMLMRLLRLYARAGVIDSELLAVAVAEAEADAAAAAGASAGKGTSWLKWGARGGVYLILIYLLGAAIIDATTDLEHGNTGNGVCAANATPENVDADVSSYGPKSALRNALKDIQSKCENSSVNCTDPECHSCGKDAAVQTTEIKNRILWYTAVVTAKCQCWCK</sequence>
<evidence type="ECO:0000313" key="1">
    <source>
        <dbReference type="EMBL" id="ELR71687.1"/>
    </source>
</evidence>
<dbReference type="RefSeq" id="WP_009579660.1">
    <property type="nucleotide sequence ID" value="NZ_AMZN01000033.1"/>
</dbReference>
<dbReference type="Proteomes" id="UP000011135">
    <property type="component" value="Unassembled WGS sequence"/>
</dbReference>
<comment type="caution">
    <text evidence="1">The sequence shown here is derived from an EMBL/GenBank/DDBJ whole genome shotgun (WGS) entry which is preliminary data.</text>
</comment>
<organism evidence="1 2">
    <name type="scientific">Fulvivirga imtechensis AK7</name>
    <dbReference type="NCBI Taxonomy" id="1237149"/>
    <lineage>
        <taxon>Bacteria</taxon>
        <taxon>Pseudomonadati</taxon>
        <taxon>Bacteroidota</taxon>
        <taxon>Cytophagia</taxon>
        <taxon>Cytophagales</taxon>
        <taxon>Fulvivirgaceae</taxon>
        <taxon>Fulvivirga</taxon>
    </lineage>
</organism>
<accession>L8JWV4</accession>
<dbReference type="EMBL" id="AMZN01000033">
    <property type="protein sequence ID" value="ELR71687.1"/>
    <property type="molecule type" value="Genomic_DNA"/>
</dbReference>
<keyword evidence="2" id="KW-1185">Reference proteome</keyword>
<dbReference type="AlphaFoldDB" id="L8JWV4"/>